<dbReference type="EMBL" id="JALEMU010000131">
    <property type="protein sequence ID" value="MCI5756235.1"/>
    <property type="molecule type" value="Genomic_DNA"/>
</dbReference>
<evidence type="ECO:0000256" key="4">
    <source>
        <dbReference type="RuleBase" id="RU003512"/>
    </source>
</evidence>
<evidence type="ECO:0000256" key="3">
    <source>
        <dbReference type="ARBA" id="ARBA00022729"/>
    </source>
</evidence>
<comment type="caution">
    <text evidence="6">The sequence shown here is derived from an EMBL/GenBank/DDBJ whole genome shotgun (WGS) entry which is preliminary data.</text>
</comment>
<keyword evidence="2 4" id="KW-0813">Transport</keyword>
<evidence type="ECO:0000256" key="2">
    <source>
        <dbReference type="ARBA" id="ARBA00022448"/>
    </source>
</evidence>
<name>A0AAE3FIT5_9BACT</name>
<dbReference type="InterPro" id="IPR006129">
    <property type="entry name" value="AdhesinB"/>
</dbReference>
<organism evidence="6 7">
    <name type="scientific">Candidatus Colimorpha enterica</name>
    <dbReference type="NCBI Taxonomy" id="3083063"/>
    <lineage>
        <taxon>Bacteria</taxon>
        <taxon>Pseudomonadati</taxon>
        <taxon>Bacteroidota</taxon>
        <taxon>Bacteroidia</taxon>
        <taxon>Bacteroidales</taxon>
        <taxon>Candidatus Colimorpha</taxon>
    </lineage>
</organism>
<evidence type="ECO:0000256" key="5">
    <source>
        <dbReference type="SAM" id="SignalP"/>
    </source>
</evidence>
<dbReference type="PANTHER" id="PTHR42953">
    <property type="entry name" value="HIGH-AFFINITY ZINC UPTAKE SYSTEM PROTEIN ZNUA-RELATED"/>
    <property type="match status" value="1"/>
</dbReference>
<dbReference type="Gene3D" id="3.40.50.1980">
    <property type="entry name" value="Nitrogenase molybdenum iron protein domain"/>
    <property type="match status" value="2"/>
</dbReference>
<reference evidence="6 7" key="1">
    <citation type="submission" date="2022-03" db="EMBL/GenBank/DDBJ databases">
        <title>Metagenome-assembled genomes from swine fecal metagenomes.</title>
        <authorList>
            <person name="Holman D.B."/>
            <person name="Kommadath A."/>
        </authorList>
    </citation>
    <scope>NUCLEOTIDE SEQUENCE [LARGE SCALE GENOMIC DNA]</scope>
    <source>
        <strain evidence="6">SUG147</strain>
    </source>
</reference>
<protein>
    <submittedName>
        <fullName evidence="6">Metal ABC transporter substrate-binding protein</fullName>
    </submittedName>
</protein>
<comment type="similarity">
    <text evidence="1 4">Belongs to the bacterial solute-binding protein 9 family.</text>
</comment>
<dbReference type="PANTHER" id="PTHR42953:SF3">
    <property type="entry name" value="HIGH-AFFINITY ZINC UPTAKE SYSTEM PROTEIN ZNUA"/>
    <property type="match status" value="1"/>
</dbReference>
<dbReference type="AlphaFoldDB" id="A0AAE3FIT5"/>
<evidence type="ECO:0000256" key="1">
    <source>
        <dbReference type="ARBA" id="ARBA00011028"/>
    </source>
</evidence>
<dbReference type="Proteomes" id="UP001139365">
    <property type="component" value="Unassembled WGS sequence"/>
</dbReference>
<dbReference type="PRINTS" id="PR00690">
    <property type="entry name" value="ADHESNFAMILY"/>
</dbReference>
<dbReference type="GO" id="GO:0030001">
    <property type="term" value="P:metal ion transport"/>
    <property type="evidence" value="ECO:0007669"/>
    <property type="project" value="InterPro"/>
</dbReference>
<sequence length="306" mass="33271">MKRAALILLAVFLLLPALHGCGNAGDGGGFSIVTTIFPVYDFARAVVGDRGKVTNLLRPGEETHSYEPTPADIIKIKNADVFIYIGGESDTWVDTVLSSLDTSGMKIVTLIDSVTPIEEEDGHEHEHGHEHGYDEHIWTSPPNAVRMTEKIAEAVISADPDGEEVYRKNAAAYKKELEGLDSMFRETVLSAKRKTVVLADRFPFLYFEKEYGLEFHAAYSGCSDESDVSAGVIAGLIKTVKDEKIPVVFMTELSSGRIAQTVSAATGAEILTLHSCSNVSKAEAEAGETYLSLMRRNNENLKTALG</sequence>
<dbReference type="InterPro" id="IPR006128">
    <property type="entry name" value="Lipoprotein_PsaA-like"/>
</dbReference>
<dbReference type="InterPro" id="IPR050492">
    <property type="entry name" value="Bact_metal-bind_prot9"/>
</dbReference>
<proteinExistence type="inferred from homology"/>
<feature type="chain" id="PRO_5042059121" evidence="5">
    <location>
        <begin position="25"/>
        <end position="306"/>
    </location>
</feature>
<dbReference type="Pfam" id="PF01297">
    <property type="entry name" value="ZnuA"/>
    <property type="match status" value="1"/>
</dbReference>
<keyword evidence="3 5" id="KW-0732">Signal</keyword>
<feature type="signal peptide" evidence="5">
    <location>
        <begin position="1"/>
        <end position="24"/>
    </location>
</feature>
<dbReference type="PRINTS" id="PR00691">
    <property type="entry name" value="ADHESINB"/>
</dbReference>
<dbReference type="InterPro" id="IPR006127">
    <property type="entry name" value="ZnuA-like"/>
</dbReference>
<evidence type="ECO:0000313" key="7">
    <source>
        <dbReference type="Proteomes" id="UP001139365"/>
    </source>
</evidence>
<gene>
    <name evidence="6" type="ORF">MR241_08085</name>
</gene>
<dbReference type="GO" id="GO:0007155">
    <property type="term" value="P:cell adhesion"/>
    <property type="evidence" value="ECO:0007669"/>
    <property type="project" value="InterPro"/>
</dbReference>
<dbReference type="GO" id="GO:0046872">
    <property type="term" value="F:metal ion binding"/>
    <property type="evidence" value="ECO:0007669"/>
    <property type="project" value="InterPro"/>
</dbReference>
<accession>A0AAE3FIT5</accession>
<evidence type="ECO:0000313" key="6">
    <source>
        <dbReference type="EMBL" id="MCI5756235.1"/>
    </source>
</evidence>
<dbReference type="SUPFAM" id="SSF53807">
    <property type="entry name" value="Helical backbone' metal receptor"/>
    <property type="match status" value="1"/>
</dbReference>